<dbReference type="Pfam" id="PF00248">
    <property type="entry name" value="Aldo_ket_red"/>
    <property type="match status" value="1"/>
</dbReference>
<dbReference type="PIRSF" id="PIRSF000097">
    <property type="entry name" value="AKR"/>
    <property type="match status" value="1"/>
</dbReference>
<proteinExistence type="predicted"/>
<dbReference type="GO" id="GO:0016616">
    <property type="term" value="F:oxidoreductase activity, acting on the CH-OH group of donors, NAD or NADP as acceptor"/>
    <property type="evidence" value="ECO:0007669"/>
    <property type="project" value="InterPro"/>
</dbReference>
<dbReference type="GO" id="GO:0044550">
    <property type="term" value="P:secondary metabolite biosynthetic process"/>
    <property type="evidence" value="ECO:0007669"/>
    <property type="project" value="UniProtKB-ARBA"/>
</dbReference>
<dbReference type="PROSITE" id="PS00063">
    <property type="entry name" value="ALDOKETO_REDUCTASE_3"/>
    <property type="match status" value="1"/>
</dbReference>
<organism evidence="3 4">
    <name type="scientific">Daucus carota subsp. sativus</name>
    <name type="common">Carrot</name>
    <dbReference type="NCBI Taxonomy" id="79200"/>
    <lineage>
        <taxon>Eukaryota</taxon>
        <taxon>Viridiplantae</taxon>
        <taxon>Streptophyta</taxon>
        <taxon>Embryophyta</taxon>
        <taxon>Tracheophyta</taxon>
        <taxon>Spermatophyta</taxon>
        <taxon>Magnoliopsida</taxon>
        <taxon>eudicotyledons</taxon>
        <taxon>Gunneridae</taxon>
        <taxon>Pentapetalae</taxon>
        <taxon>asterids</taxon>
        <taxon>campanulids</taxon>
        <taxon>Apiales</taxon>
        <taxon>Apiaceae</taxon>
        <taxon>Apioideae</taxon>
        <taxon>Scandiceae</taxon>
        <taxon>Daucinae</taxon>
        <taxon>Daucus</taxon>
        <taxon>Daucus sect. Daucus</taxon>
    </lineage>
</organism>
<dbReference type="EMBL" id="CP093351">
    <property type="protein sequence ID" value="WOH15658.1"/>
    <property type="molecule type" value="Genomic_DNA"/>
</dbReference>
<protein>
    <recommendedName>
        <fullName evidence="2">NADP-dependent oxidoreductase domain-containing protein</fullName>
    </recommendedName>
</protein>
<dbReference type="PANTHER" id="PTHR11732">
    <property type="entry name" value="ALDO/KETO REDUCTASE"/>
    <property type="match status" value="1"/>
</dbReference>
<reference evidence="3" key="1">
    <citation type="journal article" date="2016" name="Nat. Genet.">
        <title>A high-quality carrot genome assembly provides new insights into carotenoid accumulation and asterid genome evolution.</title>
        <authorList>
            <person name="Iorizzo M."/>
            <person name="Ellison S."/>
            <person name="Senalik D."/>
            <person name="Zeng P."/>
            <person name="Satapoomin P."/>
            <person name="Huang J."/>
            <person name="Bowman M."/>
            <person name="Iovene M."/>
            <person name="Sanseverino W."/>
            <person name="Cavagnaro P."/>
            <person name="Yildiz M."/>
            <person name="Macko-Podgorni A."/>
            <person name="Moranska E."/>
            <person name="Grzebelus E."/>
            <person name="Grzebelus D."/>
            <person name="Ashrafi H."/>
            <person name="Zheng Z."/>
            <person name="Cheng S."/>
            <person name="Spooner D."/>
            <person name="Van Deynze A."/>
            <person name="Simon P."/>
        </authorList>
    </citation>
    <scope>NUCLEOTIDE SEQUENCE</scope>
    <source>
        <tissue evidence="3">Leaf</tissue>
    </source>
</reference>
<dbReference type="Gramene" id="KZM82745">
    <property type="protein sequence ID" value="KZM82745"/>
    <property type="gene ID" value="DCAR_030314"/>
</dbReference>
<dbReference type="FunFam" id="3.20.20.100:FF:000014">
    <property type="entry name" value="NAD(P)-linked oxidoreductase superfamily protein"/>
    <property type="match status" value="1"/>
</dbReference>
<dbReference type="InterPro" id="IPR036812">
    <property type="entry name" value="NAD(P)_OxRdtase_dom_sf"/>
</dbReference>
<dbReference type="Proteomes" id="UP000077755">
    <property type="component" value="Chromosome 9"/>
</dbReference>
<sequence>MAKVEIPQTRIGSMGATMPLICFGTSYSVLAPSEFLKPSVVNAIRLGYRHFDTAAFYNSEECLGEAVTEALSLGLIKSRADLFITSKLWCSDAHSDRVLPALQKTLKNLGMEYVDLYLIHFPVSLKPGSQGIPFPSEDVLLMDFKSVWEAMEKCQSLGLSRNIGVSNFSSKKLETILSSAKIPPAVNQVELNPLWQQKKLREYCRKNNVHLSGFSPLGAPNTWWGNNRVLDCEVLKSIAKARGKTVAQVCLRWCYQQGASVIVKSFSKERMVENLEIFDWELSAAECREIEQIPQQKGYTGHHFISSEGPYKSFEQFWDE</sequence>
<dbReference type="CDD" id="cd19124">
    <property type="entry name" value="AKR_AKR4A_4B"/>
    <property type="match status" value="1"/>
</dbReference>
<name>A0A175YGS8_DAUCS</name>
<dbReference type="InterPro" id="IPR018170">
    <property type="entry name" value="Aldo/ket_reductase_CS"/>
</dbReference>
<feature type="domain" description="NADP-dependent oxidoreductase" evidence="2">
    <location>
        <begin position="36"/>
        <end position="293"/>
    </location>
</feature>
<dbReference type="PROSITE" id="PS00798">
    <property type="entry name" value="ALDOKETO_REDUCTASE_1"/>
    <property type="match status" value="1"/>
</dbReference>
<evidence type="ECO:0000259" key="2">
    <source>
        <dbReference type="Pfam" id="PF00248"/>
    </source>
</evidence>
<dbReference type="InterPro" id="IPR020471">
    <property type="entry name" value="AKR"/>
</dbReference>
<keyword evidence="4" id="KW-1185">Reference proteome</keyword>
<dbReference type="KEGG" id="dcr:108202072"/>
<dbReference type="OMA" id="LIYGNEH"/>
<dbReference type="AlphaFoldDB" id="A0A175YGS8"/>
<evidence type="ECO:0000256" key="1">
    <source>
        <dbReference type="ARBA" id="ARBA00023002"/>
    </source>
</evidence>
<dbReference type="OrthoDB" id="416253at2759"/>
<dbReference type="PRINTS" id="PR00069">
    <property type="entry name" value="ALDKETRDTASE"/>
</dbReference>
<dbReference type="InterPro" id="IPR023210">
    <property type="entry name" value="NADP_OxRdtase_dom"/>
</dbReference>
<accession>A0A175YGS8</accession>
<evidence type="ECO:0000313" key="4">
    <source>
        <dbReference type="Proteomes" id="UP000077755"/>
    </source>
</evidence>
<dbReference type="Gene3D" id="3.20.20.100">
    <property type="entry name" value="NADP-dependent oxidoreductase domain"/>
    <property type="match status" value="1"/>
</dbReference>
<gene>
    <name evidence="3" type="ORF">DCAR_0935201</name>
</gene>
<dbReference type="InterPro" id="IPR044497">
    <property type="entry name" value="AKR4A/B"/>
</dbReference>
<evidence type="ECO:0000313" key="3">
    <source>
        <dbReference type="EMBL" id="WOH15658.1"/>
    </source>
</evidence>
<dbReference type="SUPFAM" id="SSF51430">
    <property type="entry name" value="NAD(P)-linked oxidoreductase"/>
    <property type="match status" value="1"/>
</dbReference>
<dbReference type="PROSITE" id="PS00062">
    <property type="entry name" value="ALDOKETO_REDUCTASE_2"/>
    <property type="match status" value="1"/>
</dbReference>
<keyword evidence="1" id="KW-0560">Oxidoreductase</keyword>
<reference evidence="3" key="2">
    <citation type="submission" date="2022-03" db="EMBL/GenBank/DDBJ databases">
        <title>Draft title - Genomic analysis of global carrot germplasm unveils the trajectory of domestication and the origin of high carotenoid orange carrot.</title>
        <authorList>
            <person name="Iorizzo M."/>
            <person name="Ellison S."/>
            <person name="Senalik D."/>
            <person name="Macko-Podgorni A."/>
            <person name="Grzebelus D."/>
            <person name="Bostan H."/>
            <person name="Rolling W."/>
            <person name="Curaba J."/>
            <person name="Simon P."/>
        </authorList>
    </citation>
    <scope>NUCLEOTIDE SEQUENCE</scope>
    <source>
        <tissue evidence="3">Leaf</tissue>
    </source>
</reference>